<gene>
    <name evidence="1" type="ORF">A2480_01065</name>
</gene>
<evidence type="ECO:0000313" key="2">
    <source>
        <dbReference type="Proteomes" id="UP000176988"/>
    </source>
</evidence>
<organism evidence="1 2">
    <name type="scientific">Candidatus Uhrbacteria bacterium RIFOXYC2_FULL_47_19</name>
    <dbReference type="NCBI Taxonomy" id="1802424"/>
    <lineage>
        <taxon>Bacteria</taxon>
        <taxon>Candidatus Uhriibacteriota</taxon>
    </lineage>
</organism>
<name>A0A1F7WE50_9BACT</name>
<dbReference type="Proteomes" id="UP000176988">
    <property type="component" value="Unassembled WGS sequence"/>
</dbReference>
<reference evidence="1 2" key="1">
    <citation type="journal article" date="2016" name="Nat. Commun.">
        <title>Thousands of microbial genomes shed light on interconnected biogeochemical processes in an aquifer system.</title>
        <authorList>
            <person name="Anantharaman K."/>
            <person name="Brown C.T."/>
            <person name="Hug L.A."/>
            <person name="Sharon I."/>
            <person name="Castelle C.J."/>
            <person name="Probst A.J."/>
            <person name="Thomas B.C."/>
            <person name="Singh A."/>
            <person name="Wilkins M.J."/>
            <person name="Karaoz U."/>
            <person name="Brodie E.L."/>
            <person name="Williams K.H."/>
            <person name="Hubbard S.S."/>
            <person name="Banfield J.F."/>
        </authorList>
    </citation>
    <scope>NUCLEOTIDE SEQUENCE [LARGE SCALE GENOMIC DNA]</scope>
</reference>
<proteinExistence type="predicted"/>
<dbReference type="AlphaFoldDB" id="A0A1F7WE50"/>
<evidence type="ECO:0000313" key="1">
    <source>
        <dbReference type="EMBL" id="OGM00679.1"/>
    </source>
</evidence>
<accession>A0A1F7WE50</accession>
<dbReference type="EMBL" id="MGFG01000027">
    <property type="protein sequence ID" value="OGM00679.1"/>
    <property type="molecule type" value="Genomic_DNA"/>
</dbReference>
<sequence length="151" mass="16211">MAVLMFVAGCGVGATGVARFSVTPHNYHVSGVTVTPENMVYAAGRVNVDRYNAETYRGAVERSQAYPYAGGAYGNDYGLFYGGPNGWVSPVVAPPQGYQRFGGYPASHDEVEEARERANEAFLRANEALEVGRIVVDQHRQPRPAGQGGGR</sequence>
<comment type="caution">
    <text evidence="1">The sequence shown here is derived from an EMBL/GenBank/DDBJ whole genome shotgun (WGS) entry which is preliminary data.</text>
</comment>
<protein>
    <submittedName>
        <fullName evidence="1">Uncharacterized protein</fullName>
    </submittedName>
</protein>